<dbReference type="Pfam" id="PF11187">
    <property type="entry name" value="Mbeg1-like"/>
    <property type="match status" value="1"/>
</dbReference>
<evidence type="ECO:0000313" key="1">
    <source>
        <dbReference type="EMBL" id="RSD27083.1"/>
    </source>
</evidence>
<dbReference type="OrthoDB" id="9769481at2"/>
<dbReference type="InterPro" id="IPR029058">
    <property type="entry name" value="AB_hydrolase_fold"/>
</dbReference>
<dbReference type="Gene3D" id="3.40.50.1820">
    <property type="entry name" value="alpha/beta hydrolase"/>
    <property type="match status" value="1"/>
</dbReference>
<protein>
    <submittedName>
        <fullName evidence="1">DUF2974 domain-containing protein</fullName>
    </submittedName>
</protein>
<dbReference type="SUPFAM" id="SSF53474">
    <property type="entry name" value="alpha/beta-Hydrolases"/>
    <property type="match status" value="1"/>
</dbReference>
<dbReference type="RefSeq" id="WP_125480074.1">
    <property type="nucleotide sequence ID" value="NZ_RSFW01000013.1"/>
</dbReference>
<proteinExistence type="predicted"/>
<dbReference type="AlphaFoldDB" id="A0A3R9KVE0"/>
<organism evidence="1 2">
    <name type="scientific">Mesobacillus subterraneus</name>
    <dbReference type="NCBI Taxonomy" id="285983"/>
    <lineage>
        <taxon>Bacteria</taxon>
        <taxon>Bacillati</taxon>
        <taxon>Bacillota</taxon>
        <taxon>Bacilli</taxon>
        <taxon>Bacillales</taxon>
        <taxon>Bacillaceae</taxon>
        <taxon>Mesobacillus</taxon>
    </lineage>
</organism>
<gene>
    <name evidence="1" type="ORF">EJA10_11100</name>
</gene>
<dbReference type="EMBL" id="RSFW01000013">
    <property type="protein sequence ID" value="RSD27083.1"/>
    <property type="molecule type" value="Genomic_DNA"/>
</dbReference>
<evidence type="ECO:0000313" key="2">
    <source>
        <dbReference type="Proteomes" id="UP000279911"/>
    </source>
</evidence>
<name>A0A3R9KVE0_9BACI</name>
<accession>A0A3R9KVE0</accession>
<dbReference type="InterPro" id="IPR024499">
    <property type="entry name" value="Mbeg1-like"/>
</dbReference>
<dbReference type="Proteomes" id="UP000279911">
    <property type="component" value="Unassembled WGS sequence"/>
</dbReference>
<sequence length="535" mass="59903">MSSTITENDHKILADLAYLDIPKNSQLERDYLDGKLTIGQLATYHSQRLETDTGSVKERFRSEEDYKQYQETVLSLTQSTSKYNDWKIDNYTNNNNSTGFVAYTFVPKQGEAVIAFRGSEAMDDPRHLNTDWDNNGTTLYKAETVQQAEAIQYLNKVGDKYSSLSVTGHSLGGNISLAGSLLANDDIRDKIWTVRTFNAPGFNREFINANDQRIAEMSGRIYEFQNEDDLVSSIMFNPTDPIIIETNMKTSDWKTRLLDPLLKLTDSHSLRHMSADEDGNLIRKEYQLKNPTNHFVANLTQGLQMLPNSMLGGFVDTTFAFINGRANLDGLMKGALVLTAISPVAALTVGMVTIKTVVTAAAIILLVTAAMTMRDYAFMAVEQFSKKVYEKVTETMDVLFARMVVEGVKLAISINEFKNMVKEQVSGFLSRTADALKSWWKSVSGGDSGVIEVNTGHLRSVAARLSSLQQRIDRVDSGLNSLRKLAQLDDKISIAMLDFRVGYDHELKNIINYLNHTASKVDELERTLSWKARGI</sequence>
<reference evidence="2" key="1">
    <citation type="submission" date="2018-12" db="EMBL/GenBank/DDBJ databases">
        <title>Bacillus chawlae sp. nov., Bacillus glennii sp. nov., and Bacillus saganii sp. nov. Isolated from the Vehicle Assembly Building at Kennedy Space Center where the Viking Spacecraft were Assembled.</title>
        <authorList>
            <person name="Seuylemezian A."/>
            <person name="Vaishampayan P."/>
        </authorList>
    </citation>
    <scope>NUCLEOTIDE SEQUENCE [LARGE SCALE GENOMIC DNA]</scope>
    <source>
        <strain evidence="2">DSM 13966</strain>
    </source>
</reference>
<comment type="caution">
    <text evidence="1">The sequence shown here is derived from an EMBL/GenBank/DDBJ whole genome shotgun (WGS) entry which is preliminary data.</text>
</comment>